<evidence type="ECO:0000313" key="3">
    <source>
        <dbReference type="Proteomes" id="UP001196413"/>
    </source>
</evidence>
<feature type="region of interest" description="Disordered" evidence="1">
    <location>
        <begin position="107"/>
        <end position="187"/>
    </location>
</feature>
<feature type="compositionally biased region" description="Polar residues" evidence="1">
    <location>
        <begin position="178"/>
        <end position="187"/>
    </location>
</feature>
<feature type="region of interest" description="Disordered" evidence="1">
    <location>
        <begin position="16"/>
        <end position="49"/>
    </location>
</feature>
<sequence length="346" mass="38844">MMTSSVVFSDDEDVSMHAAALEESHTSIMSKPHPSESSEADEKENVLRSVFKNDPVSLRVLADRNRSPGDVFILPMVAPSRLRDEYEFPSDSKDSLGQSSSFVQRKSCSFSKEYSDSPEGTSRRQTKIKSPSSTSSTPRTSHRKRLRLRQLREVGMSIGQPSESDDDEEFTPKRSVLDSESPSGSQAVFTMRLRPRKDLWSCEDDLPLAEFKVHCSMNILNRSDHLSDKNSQERKLYDGDFNRVTSPSSSGCSLLKEESHEVCGLSTSTKGSALSNGISQEVVLTPSAPVKSREKSRRSKRSQSDDEYRGPDDDDDVLLIEIKRRLSTLRSSRRHGSQGRTVFFKY</sequence>
<feature type="compositionally biased region" description="Basic residues" evidence="1">
    <location>
        <begin position="140"/>
        <end position="149"/>
    </location>
</feature>
<evidence type="ECO:0000313" key="2">
    <source>
        <dbReference type="EMBL" id="KAJ1373148.1"/>
    </source>
</evidence>
<comment type="caution">
    <text evidence="2">The sequence shown here is derived from an EMBL/GenBank/DDBJ whole genome shotgun (WGS) entry which is preliminary data.</text>
</comment>
<dbReference type="EMBL" id="JAHQIW010007234">
    <property type="protein sequence ID" value="KAJ1373148.1"/>
    <property type="molecule type" value="Genomic_DNA"/>
</dbReference>
<feature type="compositionally biased region" description="Basic and acidic residues" evidence="1">
    <location>
        <begin position="302"/>
        <end position="311"/>
    </location>
</feature>
<reference evidence="2" key="1">
    <citation type="submission" date="2021-06" db="EMBL/GenBank/DDBJ databases">
        <title>Parelaphostrongylus tenuis whole genome reference sequence.</title>
        <authorList>
            <person name="Garwood T.J."/>
            <person name="Larsen P.A."/>
            <person name="Fountain-Jones N.M."/>
            <person name="Garbe J.R."/>
            <person name="Macchietto M.G."/>
            <person name="Kania S.A."/>
            <person name="Gerhold R.W."/>
            <person name="Richards J.E."/>
            <person name="Wolf T.M."/>
        </authorList>
    </citation>
    <scope>NUCLEOTIDE SEQUENCE</scope>
    <source>
        <strain evidence="2">MNPRO001-30</strain>
        <tissue evidence="2">Meninges</tissue>
    </source>
</reference>
<feature type="region of interest" description="Disordered" evidence="1">
    <location>
        <begin position="286"/>
        <end position="314"/>
    </location>
</feature>
<dbReference type="Proteomes" id="UP001196413">
    <property type="component" value="Unassembled WGS sequence"/>
</dbReference>
<organism evidence="2 3">
    <name type="scientific">Parelaphostrongylus tenuis</name>
    <name type="common">Meningeal worm</name>
    <dbReference type="NCBI Taxonomy" id="148309"/>
    <lineage>
        <taxon>Eukaryota</taxon>
        <taxon>Metazoa</taxon>
        <taxon>Ecdysozoa</taxon>
        <taxon>Nematoda</taxon>
        <taxon>Chromadorea</taxon>
        <taxon>Rhabditida</taxon>
        <taxon>Rhabditina</taxon>
        <taxon>Rhabditomorpha</taxon>
        <taxon>Strongyloidea</taxon>
        <taxon>Metastrongylidae</taxon>
        <taxon>Parelaphostrongylus</taxon>
    </lineage>
</organism>
<proteinExistence type="predicted"/>
<accession>A0AAD5WKV7</accession>
<protein>
    <submittedName>
        <fullName evidence="2">Uncharacterized protein</fullName>
    </submittedName>
</protein>
<evidence type="ECO:0000256" key="1">
    <source>
        <dbReference type="SAM" id="MobiDB-lite"/>
    </source>
</evidence>
<dbReference type="AlphaFoldDB" id="A0AAD5WKV7"/>
<feature type="compositionally biased region" description="Low complexity" evidence="1">
    <location>
        <begin position="130"/>
        <end position="139"/>
    </location>
</feature>
<keyword evidence="3" id="KW-1185">Reference proteome</keyword>
<name>A0AAD5WKV7_PARTN</name>
<gene>
    <name evidence="2" type="ORF">KIN20_035487</name>
</gene>